<feature type="non-terminal residue" evidence="1">
    <location>
        <position position="201"/>
    </location>
</feature>
<accession>A0A7J6HZD3</accession>
<evidence type="ECO:0000313" key="1">
    <source>
        <dbReference type="EMBL" id="KAF4400199.1"/>
    </source>
</evidence>
<proteinExistence type="predicted"/>
<dbReference type="EMBL" id="JAATIQ010000019">
    <property type="protein sequence ID" value="KAF4400199.1"/>
    <property type="molecule type" value="Genomic_DNA"/>
</dbReference>
<dbReference type="Proteomes" id="UP000583929">
    <property type="component" value="Unassembled WGS sequence"/>
</dbReference>
<keyword evidence="2" id="KW-1185">Reference proteome</keyword>
<reference evidence="1 2" key="1">
    <citation type="journal article" date="2020" name="bioRxiv">
        <title>Sequence and annotation of 42 cannabis genomes reveals extensive copy number variation in cannabinoid synthesis and pathogen resistance genes.</title>
        <authorList>
            <person name="Mckernan K.J."/>
            <person name="Helbert Y."/>
            <person name="Kane L.T."/>
            <person name="Ebling H."/>
            <person name="Zhang L."/>
            <person name="Liu B."/>
            <person name="Eaton Z."/>
            <person name="Mclaughlin S."/>
            <person name="Kingan S."/>
            <person name="Baybayan P."/>
            <person name="Concepcion G."/>
            <person name="Jordan M."/>
            <person name="Riva A."/>
            <person name="Barbazuk W."/>
            <person name="Harkins T."/>
        </authorList>
    </citation>
    <scope>NUCLEOTIDE SEQUENCE [LARGE SCALE GENOMIC DNA]</scope>
    <source>
        <strain evidence="2">cv. Jamaican Lion 4</strain>
        <tissue evidence="1">Leaf</tissue>
    </source>
</reference>
<protein>
    <submittedName>
        <fullName evidence="1">Uncharacterized protein</fullName>
    </submittedName>
</protein>
<dbReference type="AlphaFoldDB" id="A0A7J6HZD3"/>
<evidence type="ECO:0000313" key="2">
    <source>
        <dbReference type="Proteomes" id="UP000583929"/>
    </source>
</evidence>
<gene>
    <name evidence="1" type="ORF">G4B88_019408</name>
</gene>
<name>A0A7J6HZD3_CANSA</name>
<organism evidence="1 2">
    <name type="scientific">Cannabis sativa</name>
    <name type="common">Hemp</name>
    <name type="synonym">Marijuana</name>
    <dbReference type="NCBI Taxonomy" id="3483"/>
    <lineage>
        <taxon>Eukaryota</taxon>
        <taxon>Viridiplantae</taxon>
        <taxon>Streptophyta</taxon>
        <taxon>Embryophyta</taxon>
        <taxon>Tracheophyta</taxon>
        <taxon>Spermatophyta</taxon>
        <taxon>Magnoliopsida</taxon>
        <taxon>eudicotyledons</taxon>
        <taxon>Gunneridae</taxon>
        <taxon>Pentapetalae</taxon>
        <taxon>rosids</taxon>
        <taxon>fabids</taxon>
        <taxon>Rosales</taxon>
        <taxon>Cannabaceae</taxon>
        <taxon>Cannabis</taxon>
    </lineage>
</organism>
<comment type="caution">
    <text evidence="1">The sequence shown here is derived from an EMBL/GenBank/DDBJ whole genome shotgun (WGS) entry which is preliminary data.</text>
</comment>
<sequence length="201" mass="22352">ARQIPKGSQLRTFNNPSHFNRNHLCGDPLPNKCPSKVNQLNNLKKVLAMKTMIMMRRQICYWFVGIDNTNERVLVKVEGEVAKLKKKISKRTMLLVVVLKLCFPLMYPQSAQSTPMPANVDYTIMPTSGATPVNILVSIPIASNDLPNVVSTQYDVPNIEQPVSTDPLPCCESHSLSGVPQSHPTNPTVTQVGFIMNKHSM</sequence>